<accession>A0A6A6IQ73</accession>
<dbReference type="AlphaFoldDB" id="A0A6A6IQ73"/>
<reference evidence="1" key="1">
    <citation type="journal article" date="2020" name="Stud. Mycol.">
        <title>101 Dothideomycetes genomes: a test case for predicting lifestyles and emergence of pathogens.</title>
        <authorList>
            <person name="Haridas S."/>
            <person name="Albert R."/>
            <person name="Binder M."/>
            <person name="Bloem J."/>
            <person name="Labutti K."/>
            <person name="Salamov A."/>
            <person name="Andreopoulos B."/>
            <person name="Baker S."/>
            <person name="Barry K."/>
            <person name="Bills G."/>
            <person name="Bluhm B."/>
            <person name="Cannon C."/>
            <person name="Castanera R."/>
            <person name="Culley D."/>
            <person name="Daum C."/>
            <person name="Ezra D."/>
            <person name="Gonzalez J."/>
            <person name="Henrissat B."/>
            <person name="Kuo A."/>
            <person name="Liang C."/>
            <person name="Lipzen A."/>
            <person name="Lutzoni F."/>
            <person name="Magnuson J."/>
            <person name="Mondo S."/>
            <person name="Nolan M."/>
            <person name="Ohm R."/>
            <person name="Pangilinan J."/>
            <person name="Park H.-J."/>
            <person name="Ramirez L."/>
            <person name="Alfaro M."/>
            <person name="Sun H."/>
            <person name="Tritt A."/>
            <person name="Yoshinaga Y."/>
            <person name="Zwiers L.-H."/>
            <person name="Turgeon B."/>
            <person name="Goodwin S."/>
            <person name="Spatafora J."/>
            <person name="Crous P."/>
            <person name="Grigoriev I."/>
        </authorList>
    </citation>
    <scope>NUCLEOTIDE SEQUENCE</scope>
    <source>
        <strain evidence="1">CBS 122368</strain>
    </source>
</reference>
<evidence type="ECO:0000313" key="1">
    <source>
        <dbReference type="EMBL" id="KAF2251653.1"/>
    </source>
</evidence>
<protein>
    <submittedName>
        <fullName evidence="1">Uncharacterized protein</fullName>
    </submittedName>
</protein>
<dbReference type="RefSeq" id="XP_033686657.1">
    <property type="nucleotide sequence ID" value="XM_033832910.1"/>
</dbReference>
<dbReference type="EMBL" id="ML987192">
    <property type="protein sequence ID" value="KAF2251653.1"/>
    <property type="molecule type" value="Genomic_DNA"/>
</dbReference>
<proteinExistence type="predicted"/>
<dbReference type="Proteomes" id="UP000800094">
    <property type="component" value="Unassembled WGS sequence"/>
</dbReference>
<gene>
    <name evidence="1" type="ORF">BU26DRAFT_561466</name>
</gene>
<evidence type="ECO:0000313" key="2">
    <source>
        <dbReference type="Proteomes" id="UP000800094"/>
    </source>
</evidence>
<organism evidence="1 2">
    <name type="scientific">Trematosphaeria pertusa</name>
    <dbReference type="NCBI Taxonomy" id="390896"/>
    <lineage>
        <taxon>Eukaryota</taxon>
        <taxon>Fungi</taxon>
        <taxon>Dikarya</taxon>
        <taxon>Ascomycota</taxon>
        <taxon>Pezizomycotina</taxon>
        <taxon>Dothideomycetes</taxon>
        <taxon>Pleosporomycetidae</taxon>
        <taxon>Pleosporales</taxon>
        <taxon>Massarineae</taxon>
        <taxon>Trematosphaeriaceae</taxon>
        <taxon>Trematosphaeria</taxon>
    </lineage>
</organism>
<sequence length="267" mass="30966">MDKQKDLDPRYLWILPRDLQPTPQLQKEMEQITIEDDGQSWPATSAGPPGWPYYINALNNGTANMTKPPRNIISPQLRAHRNVLRSVKAEYQQDKVPGIENEDDHVHFRLTLAALQYIGLDVHGGLERLVRVKLNCEEKKKAFPMTCIAVVDPGKARRYVNIGVHLGPDSPLRKPPATLEHAVRNYTKISDLVDPFNRVPGNADDRKMDEMIERSIGMGQRSHLNWEFERMKFRLQVRKEYREVLIDQAVKERYPETRARKRERIGE</sequence>
<keyword evidence="2" id="KW-1185">Reference proteome</keyword>
<dbReference type="GeneID" id="54586240"/>
<dbReference type="OrthoDB" id="3797686at2759"/>
<name>A0A6A6IQ73_9PLEO</name>